<reference evidence="2" key="3">
    <citation type="submission" date="2023-05" db="EMBL/GenBank/DDBJ databases">
        <authorList>
            <person name="Smith C.H."/>
        </authorList>
    </citation>
    <scope>NUCLEOTIDE SEQUENCE</scope>
    <source>
        <strain evidence="2">CHS0354</strain>
        <tissue evidence="2">Mantle</tissue>
    </source>
</reference>
<keyword evidence="3" id="KW-1185">Reference proteome</keyword>
<proteinExistence type="predicted"/>
<sequence length="71" mass="7822">VHISTKPRNMNQRIRRGTLQYASKAPPKAREAKDTTWKLNPSLNSGCVQLPRASPDVPISSDVQANGPTLR</sequence>
<feature type="non-terminal residue" evidence="2">
    <location>
        <position position="71"/>
    </location>
</feature>
<evidence type="ECO:0000256" key="1">
    <source>
        <dbReference type="SAM" id="MobiDB-lite"/>
    </source>
</evidence>
<dbReference type="EMBL" id="JAEAOA010001758">
    <property type="protein sequence ID" value="KAK3602504.1"/>
    <property type="molecule type" value="Genomic_DNA"/>
</dbReference>
<dbReference type="Proteomes" id="UP001195483">
    <property type="component" value="Unassembled WGS sequence"/>
</dbReference>
<evidence type="ECO:0000313" key="2">
    <source>
        <dbReference type="EMBL" id="KAK3602504.1"/>
    </source>
</evidence>
<accession>A0AAE0W648</accession>
<comment type="caution">
    <text evidence="2">The sequence shown here is derived from an EMBL/GenBank/DDBJ whole genome shotgun (WGS) entry which is preliminary data.</text>
</comment>
<protein>
    <submittedName>
        <fullName evidence="2">Uncharacterized protein</fullName>
    </submittedName>
</protein>
<gene>
    <name evidence="2" type="ORF">CHS0354_029312</name>
</gene>
<dbReference type="AlphaFoldDB" id="A0AAE0W648"/>
<organism evidence="2 3">
    <name type="scientific">Potamilus streckersoni</name>
    <dbReference type="NCBI Taxonomy" id="2493646"/>
    <lineage>
        <taxon>Eukaryota</taxon>
        <taxon>Metazoa</taxon>
        <taxon>Spiralia</taxon>
        <taxon>Lophotrochozoa</taxon>
        <taxon>Mollusca</taxon>
        <taxon>Bivalvia</taxon>
        <taxon>Autobranchia</taxon>
        <taxon>Heteroconchia</taxon>
        <taxon>Palaeoheterodonta</taxon>
        <taxon>Unionida</taxon>
        <taxon>Unionoidea</taxon>
        <taxon>Unionidae</taxon>
        <taxon>Ambleminae</taxon>
        <taxon>Lampsilini</taxon>
        <taxon>Potamilus</taxon>
    </lineage>
</organism>
<feature type="region of interest" description="Disordered" evidence="1">
    <location>
        <begin position="49"/>
        <end position="71"/>
    </location>
</feature>
<name>A0AAE0W648_9BIVA</name>
<feature type="non-terminal residue" evidence="2">
    <location>
        <position position="1"/>
    </location>
</feature>
<reference evidence="2" key="1">
    <citation type="journal article" date="2021" name="Genome Biol. Evol.">
        <title>A High-Quality Reference Genome for a Parasitic Bivalve with Doubly Uniparental Inheritance (Bivalvia: Unionida).</title>
        <authorList>
            <person name="Smith C.H."/>
        </authorList>
    </citation>
    <scope>NUCLEOTIDE SEQUENCE</scope>
    <source>
        <strain evidence="2">CHS0354</strain>
    </source>
</reference>
<evidence type="ECO:0000313" key="3">
    <source>
        <dbReference type="Proteomes" id="UP001195483"/>
    </source>
</evidence>
<feature type="compositionally biased region" description="Polar residues" evidence="1">
    <location>
        <begin position="61"/>
        <end position="71"/>
    </location>
</feature>
<reference evidence="2" key="2">
    <citation type="journal article" date="2021" name="Genome Biol. Evol.">
        <title>Developing a high-quality reference genome for a parasitic bivalve with doubly uniparental inheritance (Bivalvia: Unionida).</title>
        <authorList>
            <person name="Smith C.H."/>
        </authorList>
    </citation>
    <scope>NUCLEOTIDE SEQUENCE</scope>
    <source>
        <strain evidence="2">CHS0354</strain>
        <tissue evidence="2">Mantle</tissue>
    </source>
</reference>